<dbReference type="EMBL" id="CP003587">
    <property type="protein sequence ID" value="AGY59281.1"/>
    <property type="molecule type" value="Genomic_DNA"/>
</dbReference>
<protein>
    <recommendedName>
        <fullName evidence="3">Coenzyme PQQ synthesis protein D (PqqD)</fullName>
    </recommendedName>
</protein>
<evidence type="ECO:0000313" key="2">
    <source>
        <dbReference type="Proteomes" id="UP000017396"/>
    </source>
</evidence>
<dbReference type="InterPro" id="IPR041881">
    <property type="entry name" value="PqqD_sf"/>
</dbReference>
<dbReference type="Gene3D" id="1.10.10.1150">
    <property type="entry name" value="Coenzyme PQQ synthesis protein D (PqqD)"/>
    <property type="match status" value="1"/>
</dbReference>
<dbReference type="Pfam" id="PF05402">
    <property type="entry name" value="PqqD"/>
    <property type="match status" value="1"/>
</dbReference>
<dbReference type="STRING" id="1183438.GKIL_3035"/>
<name>U5QK26_GLOK1</name>
<dbReference type="HOGENOM" id="CLU_159325_2_2_3"/>
<keyword evidence="2" id="KW-1185">Reference proteome</keyword>
<dbReference type="InterPro" id="IPR008792">
    <property type="entry name" value="PQQD"/>
</dbReference>
<dbReference type="OrthoDB" id="1495225at2"/>
<gene>
    <name evidence="1" type="ORF">GKIL_3035</name>
</gene>
<sequence length="97" mass="10648">MNIAKMSSSEGPAFTIAADVLYRQVGDEAILLHASTGNYYALNETAIYLWEGLCSGQPQAGVERVLAEYEVEPEQLERDLQAMLCELTARGILVPRS</sequence>
<reference evidence="1 2" key="1">
    <citation type="journal article" date="2013" name="PLoS ONE">
        <title>Cultivation and Complete Genome Sequencing of Gloeobacter kilaueensis sp. nov., from a Lava Cave in Kilauea Caldera, Hawai'i.</title>
        <authorList>
            <person name="Saw J.H."/>
            <person name="Schatz M."/>
            <person name="Brown M.V."/>
            <person name="Kunkel D.D."/>
            <person name="Foster J.S."/>
            <person name="Shick H."/>
            <person name="Christensen S."/>
            <person name="Hou S."/>
            <person name="Wan X."/>
            <person name="Donachie S.P."/>
        </authorList>
    </citation>
    <scope>NUCLEOTIDE SEQUENCE [LARGE SCALE GENOMIC DNA]</scope>
    <source>
        <strain evidence="2">JS</strain>
    </source>
</reference>
<dbReference type="KEGG" id="glj:GKIL_3035"/>
<dbReference type="Proteomes" id="UP000017396">
    <property type="component" value="Chromosome"/>
</dbReference>
<organism evidence="1 2">
    <name type="scientific">Gloeobacter kilaueensis (strain ATCC BAA-2537 / CCAP 1431/1 / ULC 316 / JS1)</name>
    <dbReference type="NCBI Taxonomy" id="1183438"/>
    <lineage>
        <taxon>Bacteria</taxon>
        <taxon>Bacillati</taxon>
        <taxon>Cyanobacteriota</taxon>
        <taxon>Cyanophyceae</taxon>
        <taxon>Gloeobacterales</taxon>
        <taxon>Gloeobacteraceae</taxon>
        <taxon>Gloeobacter</taxon>
    </lineage>
</organism>
<evidence type="ECO:0000313" key="1">
    <source>
        <dbReference type="EMBL" id="AGY59281.1"/>
    </source>
</evidence>
<accession>U5QK26</accession>
<dbReference type="AlphaFoldDB" id="U5QK26"/>
<evidence type="ECO:0008006" key="3">
    <source>
        <dbReference type="Google" id="ProtNLM"/>
    </source>
</evidence>
<proteinExistence type="predicted"/>